<dbReference type="Proteomes" id="UP001465976">
    <property type="component" value="Unassembled WGS sequence"/>
</dbReference>
<feature type="non-terminal residue" evidence="1">
    <location>
        <position position="1"/>
    </location>
</feature>
<dbReference type="EMBL" id="JBAHYK010005546">
    <property type="protein sequence ID" value="KAL0562484.1"/>
    <property type="molecule type" value="Genomic_DNA"/>
</dbReference>
<evidence type="ECO:0000313" key="1">
    <source>
        <dbReference type="EMBL" id="KAL0562484.1"/>
    </source>
</evidence>
<comment type="caution">
    <text evidence="1">The sequence shown here is derived from an EMBL/GenBank/DDBJ whole genome shotgun (WGS) entry which is preliminary data.</text>
</comment>
<organism evidence="1 2">
    <name type="scientific">Marasmius crinis-equi</name>
    <dbReference type="NCBI Taxonomy" id="585013"/>
    <lineage>
        <taxon>Eukaryota</taxon>
        <taxon>Fungi</taxon>
        <taxon>Dikarya</taxon>
        <taxon>Basidiomycota</taxon>
        <taxon>Agaricomycotina</taxon>
        <taxon>Agaricomycetes</taxon>
        <taxon>Agaricomycetidae</taxon>
        <taxon>Agaricales</taxon>
        <taxon>Marasmiineae</taxon>
        <taxon>Marasmiaceae</taxon>
        <taxon>Marasmius</taxon>
    </lineage>
</organism>
<proteinExistence type="predicted"/>
<sequence length="140" mass="16600">RADWKHHRSLCADLAKEPEDGYPLRPTALDWGFMRYLTIRNYLAEGSEANPTSERTWLIDYDYKVFPPQRTAEITPVKGWGQHDQEFEWFETLYPSREDREKRTFIHVKGSGSNFYMNMRLIVDHEGNLEYYEIPHGSPS</sequence>
<keyword evidence="2" id="KW-1185">Reference proteome</keyword>
<accession>A0ABR3EHZ6</accession>
<reference evidence="1 2" key="1">
    <citation type="submission" date="2024-02" db="EMBL/GenBank/DDBJ databases">
        <title>A draft genome for the cacao thread blight pathogen Marasmius crinis-equi.</title>
        <authorList>
            <person name="Cohen S.P."/>
            <person name="Baruah I.K."/>
            <person name="Amoako-Attah I."/>
            <person name="Bukari Y."/>
            <person name="Meinhardt L.W."/>
            <person name="Bailey B.A."/>
        </authorList>
    </citation>
    <scope>NUCLEOTIDE SEQUENCE [LARGE SCALE GENOMIC DNA]</scope>
    <source>
        <strain evidence="1 2">GH-76</strain>
    </source>
</reference>
<evidence type="ECO:0000313" key="2">
    <source>
        <dbReference type="Proteomes" id="UP001465976"/>
    </source>
</evidence>
<protein>
    <submittedName>
        <fullName evidence="1">Uncharacterized protein</fullName>
    </submittedName>
</protein>
<gene>
    <name evidence="1" type="ORF">V5O48_019603</name>
</gene>
<name>A0ABR3EHZ6_9AGAR</name>